<dbReference type="AlphaFoldDB" id="S5YXQ8"/>
<dbReference type="CDD" id="cd01580">
    <property type="entry name" value="AcnA_IRP_Swivel"/>
    <property type="match status" value="1"/>
</dbReference>
<dbReference type="KEGG" id="gjf:M493_05880"/>
<evidence type="ECO:0000256" key="10">
    <source>
        <dbReference type="ARBA" id="ARBA00023004"/>
    </source>
</evidence>
<dbReference type="PRINTS" id="PR00415">
    <property type="entry name" value="ACONITASE"/>
</dbReference>
<evidence type="ECO:0000259" key="15">
    <source>
        <dbReference type="Pfam" id="PF00330"/>
    </source>
</evidence>
<dbReference type="NCBIfam" id="NF006757">
    <property type="entry name" value="PRK09277.1"/>
    <property type="match status" value="1"/>
</dbReference>
<dbReference type="CDD" id="cd01586">
    <property type="entry name" value="AcnA_IRP"/>
    <property type="match status" value="1"/>
</dbReference>
<feature type="domain" description="Aconitase/3-isopropylmalate dehydratase large subunit alpha/beta/alpha" evidence="15">
    <location>
        <begin position="78"/>
        <end position="574"/>
    </location>
</feature>
<keyword evidence="8" id="KW-0479">Metal-binding</keyword>
<comment type="cofactor">
    <cofactor evidence="2">
        <name>[4Fe-4S] cluster</name>
        <dbReference type="ChEBI" id="CHEBI:49883"/>
    </cofactor>
</comment>
<evidence type="ECO:0000256" key="2">
    <source>
        <dbReference type="ARBA" id="ARBA00001966"/>
    </source>
</evidence>
<dbReference type="NCBIfam" id="TIGR01341">
    <property type="entry name" value="aconitase_1"/>
    <property type="match status" value="1"/>
</dbReference>
<dbReference type="PROSITE" id="PS01244">
    <property type="entry name" value="ACONITASE_2"/>
    <property type="match status" value="1"/>
</dbReference>
<dbReference type="EC" id="4.2.1.3" evidence="14"/>
<dbReference type="GO" id="GO:0019679">
    <property type="term" value="P:propionate metabolic process, methylcitrate cycle"/>
    <property type="evidence" value="ECO:0007669"/>
    <property type="project" value="UniProtKB-ARBA"/>
</dbReference>
<dbReference type="FunFam" id="3.30.499.10:FF:000002">
    <property type="entry name" value="Aconitate hydratase"/>
    <property type="match status" value="1"/>
</dbReference>
<dbReference type="FunFam" id="3.20.19.10:FF:000001">
    <property type="entry name" value="Aconitate hydratase"/>
    <property type="match status" value="1"/>
</dbReference>
<dbReference type="UniPathway" id="UPA00223">
    <property type="reaction ID" value="UER00718"/>
</dbReference>
<comment type="subunit">
    <text evidence="6">Monomer.</text>
</comment>
<evidence type="ECO:0000259" key="16">
    <source>
        <dbReference type="Pfam" id="PF00694"/>
    </source>
</evidence>
<evidence type="ECO:0000256" key="9">
    <source>
        <dbReference type="ARBA" id="ARBA00022884"/>
    </source>
</evidence>
<dbReference type="STRING" id="1921421.M493_05880"/>
<evidence type="ECO:0000256" key="1">
    <source>
        <dbReference type="ARBA" id="ARBA00000118"/>
    </source>
</evidence>
<comment type="similarity">
    <text evidence="5 14">Belongs to the aconitase/IPM isomerase family.</text>
</comment>
<dbReference type="Proteomes" id="UP000015500">
    <property type="component" value="Chromosome"/>
</dbReference>
<comment type="catalytic activity">
    <reaction evidence="1">
        <text>(2S,3R)-3-hydroxybutane-1,2,3-tricarboxylate = 2-methyl-cis-aconitate + H2O</text>
        <dbReference type="Rhea" id="RHEA:17941"/>
        <dbReference type="ChEBI" id="CHEBI:15377"/>
        <dbReference type="ChEBI" id="CHEBI:57429"/>
        <dbReference type="ChEBI" id="CHEBI:57872"/>
        <dbReference type="EC" id="4.2.1.99"/>
    </reaction>
</comment>
<evidence type="ECO:0000313" key="18">
    <source>
        <dbReference type="Proteomes" id="UP000015500"/>
    </source>
</evidence>
<keyword evidence="10 14" id="KW-0408">Iron</keyword>
<comment type="pathway">
    <text evidence="3">Carbohydrate metabolism; tricarboxylic acid cycle; isocitrate from oxaloacetate: step 2/2.</text>
</comment>
<dbReference type="GO" id="GO:0003723">
    <property type="term" value="F:RNA binding"/>
    <property type="evidence" value="ECO:0007669"/>
    <property type="project" value="UniProtKB-KW"/>
</dbReference>
<dbReference type="RefSeq" id="WP_020959285.1">
    <property type="nucleotide sequence ID" value="NC_022080.4"/>
</dbReference>
<evidence type="ECO:0000256" key="5">
    <source>
        <dbReference type="ARBA" id="ARBA00007185"/>
    </source>
</evidence>
<organism evidence="17 18">
    <name type="scientific">Geobacillus genomosp. 3</name>
    <dbReference type="NCBI Taxonomy" id="1921421"/>
    <lineage>
        <taxon>Bacteria</taxon>
        <taxon>Bacillati</taxon>
        <taxon>Bacillota</taxon>
        <taxon>Bacilli</taxon>
        <taxon>Bacillales</taxon>
        <taxon>Anoxybacillaceae</taxon>
        <taxon>Geobacillus</taxon>
    </lineage>
</organism>
<comment type="pathway">
    <text evidence="4">Organic acid metabolism; propanoate degradation.</text>
</comment>
<dbReference type="InterPro" id="IPR015931">
    <property type="entry name" value="Acnase/IPM_dHydase_lsu_aba_1/3"/>
</dbReference>
<evidence type="ECO:0000256" key="8">
    <source>
        <dbReference type="ARBA" id="ARBA00022723"/>
    </source>
</evidence>
<dbReference type="GO" id="GO:0006099">
    <property type="term" value="P:tricarboxylic acid cycle"/>
    <property type="evidence" value="ECO:0007669"/>
    <property type="project" value="UniProtKB-UniPathway"/>
</dbReference>
<proteinExistence type="inferred from homology"/>
<dbReference type="PROSITE" id="PS00450">
    <property type="entry name" value="ACONITASE_1"/>
    <property type="match status" value="1"/>
</dbReference>
<dbReference type="GO" id="GO:0003994">
    <property type="term" value="F:aconitate hydratase activity"/>
    <property type="evidence" value="ECO:0007669"/>
    <property type="project" value="UniProtKB-EC"/>
</dbReference>
<dbReference type="GO" id="GO:0051539">
    <property type="term" value="F:4 iron, 4 sulfur cluster binding"/>
    <property type="evidence" value="ECO:0007669"/>
    <property type="project" value="UniProtKB-KW"/>
</dbReference>
<comment type="catalytic activity">
    <reaction evidence="13 14">
        <text>citrate = D-threo-isocitrate</text>
        <dbReference type="Rhea" id="RHEA:10336"/>
        <dbReference type="ChEBI" id="CHEBI:15562"/>
        <dbReference type="ChEBI" id="CHEBI:16947"/>
        <dbReference type="EC" id="4.2.1.3"/>
    </reaction>
</comment>
<keyword evidence="12 14" id="KW-0456">Lyase</keyword>
<evidence type="ECO:0000256" key="11">
    <source>
        <dbReference type="ARBA" id="ARBA00023014"/>
    </source>
</evidence>
<dbReference type="NCBIfam" id="NF009520">
    <property type="entry name" value="PRK12881.1"/>
    <property type="match status" value="1"/>
</dbReference>
<keyword evidence="14" id="KW-0004">4Fe-4S</keyword>
<feature type="domain" description="Aconitase A/isopropylmalate dehydratase small subunit swivel" evidence="16">
    <location>
        <begin position="704"/>
        <end position="828"/>
    </location>
</feature>
<evidence type="ECO:0000256" key="14">
    <source>
        <dbReference type="RuleBase" id="RU361275"/>
    </source>
</evidence>
<dbReference type="InterPro" id="IPR036008">
    <property type="entry name" value="Aconitase_4Fe-4S_dom"/>
</dbReference>
<dbReference type="Gene3D" id="3.30.499.10">
    <property type="entry name" value="Aconitase, domain 3"/>
    <property type="match status" value="2"/>
</dbReference>
<evidence type="ECO:0000256" key="4">
    <source>
        <dbReference type="ARBA" id="ARBA00005026"/>
    </source>
</evidence>
<dbReference type="GO" id="GO:0046872">
    <property type="term" value="F:metal ion binding"/>
    <property type="evidence" value="ECO:0007669"/>
    <property type="project" value="UniProtKB-KW"/>
</dbReference>
<evidence type="ECO:0000256" key="6">
    <source>
        <dbReference type="ARBA" id="ARBA00011245"/>
    </source>
</evidence>
<keyword evidence="9" id="KW-0694">RNA-binding</keyword>
<evidence type="ECO:0000256" key="3">
    <source>
        <dbReference type="ARBA" id="ARBA00004717"/>
    </source>
</evidence>
<dbReference type="SUPFAM" id="SSF53732">
    <property type="entry name" value="Aconitase iron-sulfur domain"/>
    <property type="match status" value="1"/>
</dbReference>
<dbReference type="EMBL" id="CP006254">
    <property type="protein sequence ID" value="AGT31474.1"/>
    <property type="molecule type" value="Genomic_DNA"/>
</dbReference>
<dbReference type="InterPro" id="IPR001030">
    <property type="entry name" value="Acoase/IPM_deHydtase_lsu_aba"/>
</dbReference>
<dbReference type="Pfam" id="PF00694">
    <property type="entry name" value="Aconitase_C"/>
    <property type="match status" value="1"/>
</dbReference>
<dbReference type="InterPro" id="IPR018136">
    <property type="entry name" value="Aconitase_4Fe-4S_BS"/>
</dbReference>
<sequence length="914" mass="101294">MEDKVLKSIRRTKSHFSLRGKTYSFYRINALEEDGVGNVSRLPYSIKVLLEAAVREFDGSAITAEHIAMLANWGKKRETTREVPFKPSRILMHDTTGLPALVDLAAMRDTMAQMGGDVRKINPLIPVDLVVDHSVTIDYFGKPDAVNLNEQLNFNRNMERFRFLRWAQKAFANFRVVPPSSGIMHQVNMEFLSSVISLKKNGNETVIFPDSLIGTDSRTTMINGLGIVAWGVGGIEAEAAVLGQPVYFVMPEVVGLKLTGSLSEGVTATDLALTITNLLRQKGVVGKFVEFFGSGVQTLSVADRATIANMAPEYGATMGYFPVDRETINYLRLMGRDEEQIDLVETYYRIQGMYKQEESPEPCYSEIIELDLSTVVPCLAGPKRPQDRIELGQMKKRYQEMIQAPLPQGGYGLTEKDWQKSVVITHEDGTQSVLQNGAIVLAAITSCTNTSNPTLLVAAGLVARNAVKKGLRMPPYVKTSLSPGSRVVTDYLQRAGLLSYLEELGFYIAAYGCATCIGNSGPLLPEVSKAIADHELTVASVLSGNRNFEGRIHPQVKLNYLASPPLVVAYALAGTVNIDLTTEPIGYNKNHQPVYLKELWPSSAEIQQVLQQSLQPELFRKRYEVVYEANEQWNRIDISEGLLYQWDERSCYIRKPPFLERFRWDVKEMEDIKEARVLALLGDVVTTDHLSPSGVILPNSPAGLYLQSCGVEPKDFNSYPSRRGNHHVMVRGALANVLNLMVPEAGRGMTKNWLTGEIMSIYDAAMKYKEKDIPLLIIAGKEYGTGSSRDWAAKGTYLLGVKAVIAESFERIHRSNLVGMGVLPLQFVDGINASSLGITGAETFRTIGLDKGVKPGQKIKVEGIREDGTCFEFDVIVRLDNAIEVEYYRNGGIMQTVMRRLAQSPFGNSLKTAQ</sequence>
<dbReference type="Gene3D" id="6.10.190.10">
    <property type="match status" value="1"/>
</dbReference>
<dbReference type="Pfam" id="PF00330">
    <property type="entry name" value="Aconitase"/>
    <property type="match status" value="1"/>
</dbReference>
<dbReference type="InterPro" id="IPR015928">
    <property type="entry name" value="Aconitase/3IPM_dehydase_swvl"/>
</dbReference>
<dbReference type="PATRIC" id="fig|1345697.3.peg.1084"/>
<dbReference type="InterPro" id="IPR044137">
    <property type="entry name" value="AcnA_IRP_Swivel"/>
</dbReference>
<dbReference type="GO" id="GO:0047456">
    <property type="term" value="F:2-methylisocitrate dehydratase activity"/>
    <property type="evidence" value="ECO:0007669"/>
    <property type="project" value="UniProtKB-EC"/>
</dbReference>
<evidence type="ECO:0000256" key="13">
    <source>
        <dbReference type="ARBA" id="ARBA00023501"/>
    </source>
</evidence>
<evidence type="ECO:0000256" key="12">
    <source>
        <dbReference type="ARBA" id="ARBA00023239"/>
    </source>
</evidence>
<accession>S5YXQ8</accession>
<keyword evidence="7" id="KW-0816">Tricarboxylic acid cycle</keyword>
<evidence type="ECO:0000313" key="17">
    <source>
        <dbReference type="EMBL" id="AGT31474.1"/>
    </source>
</evidence>
<dbReference type="PANTHER" id="PTHR11670">
    <property type="entry name" value="ACONITASE/IRON-RESPONSIVE ELEMENT FAMILY MEMBER"/>
    <property type="match status" value="1"/>
</dbReference>
<gene>
    <name evidence="17" type="ORF">M493_05880</name>
</gene>
<dbReference type="InterPro" id="IPR006249">
    <property type="entry name" value="Aconitase/IRP2"/>
</dbReference>
<dbReference type="OrthoDB" id="9764318at2"/>
<keyword evidence="11 14" id="KW-0411">Iron-sulfur</keyword>
<dbReference type="HOGENOM" id="CLU_013476_2_1_9"/>
<dbReference type="InterPro" id="IPR000573">
    <property type="entry name" value="AconitaseA/IPMdHydase_ssu_swvl"/>
</dbReference>
<dbReference type="FunFam" id="3.30.499.10:FF:000020">
    <property type="entry name" value="Aconitate hydratase A"/>
    <property type="match status" value="1"/>
</dbReference>
<protein>
    <recommendedName>
        <fullName evidence="14">Aconitate hydratase</fullName>
        <shortName evidence="14">Aconitase</shortName>
        <ecNumber evidence="14">4.2.1.3</ecNumber>
    </recommendedName>
</protein>
<dbReference type="Gene3D" id="3.20.19.10">
    <property type="entry name" value="Aconitase, domain 4"/>
    <property type="match status" value="1"/>
</dbReference>
<comment type="function">
    <text evidence="14">Catalyzes the isomerization of citrate to isocitrate via cis-aconitate.</text>
</comment>
<dbReference type="SUPFAM" id="SSF52016">
    <property type="entry name" value="LeuD/IlvD-like"/>
    <property type="match status" value="1"/>
</dbReference>
<reference evidence="17 18" key="1">
    <citation type="journal article" date="2014" name="Genome Announc.">
        <title>Complete Genome Sequence of the Thermophilic Polychlorinated Biphenyl Degrader Geobacillus sp. Strain JF8 (NBRC 109937).</title>
        <authorList>
            <person name="Shintani M."/>
            <person name="Ohtsubo Y."/>
            <person name="Fukuda K."/>
            <person name="Hosoyama A."/>
            <person name="Ohji S."/>
            <person name="Yamazoe A."/>
            <person name="Fujita N."/>
            <person name="Nagata Y."/>
            <person name="Tsuda M."/>
            <person name="Hatta T."/>
            <person name="Kimbara K."/>
        </authorList>
    </citation>
    <scope>NUCLEOTIDE SEQUENCE [LARGE SCALE GENOMIC DNA]</scope>
    <source>
        <strain evidence="17 18">JF8</strain>
    </source>
</reference>
<keyword evidence="18" id="KW-1185">Reference proteome</keyword>
<evidence type="ECO:0000256" key="7">
    <source>
        <dbReference type="ARBA" id="ARBA00022532"/>
    </source>
</evidence>
<name>S5YXQ8_GEOG3</name>